<evidence type="ECO:0000313" key="2">
    <source>
        <dbReference type="EMBL" id="TWU01983.1"/>
    </source>
</evidence>
<comment type="caution">
    <text evidence="2">The sequence shown here is derived from an EMBL/GenBank/DDBJ whole genome shotgun (WGS) entry which is preliminary data.</text>
</comment>
<keyword evidence="1" id="KW-0472">Membrane</keyword>
<reference evidence="2 3" key="1">
    <citation type="submission" date="2019-02" db="EMBL/GenBank/DDBJ databases">
        <title>Deep-cultivation of Planctomycetes and their phenomic and genomic characterization uncovers novel biology.</title>
        <authorList>
            <person name="Wiegand S."/>
            <person name="Jogler M."/>
            <person name="Boedeker C."/>
            <person name="Pinto D."/>
            <person name="Vollmers J."/>
            <person name="Rivas-Marin E."/>
            <person name="Kohn T."/>
            <person name="Peeters S.H."/>
            <person name="Heuer A."/>
            <person name="Rast P."/>
            <person name="Oberbeckmann S."/>
            <person name="Bunk B."/>
            <person name="Jeske O."/>
            <person name="Meyerdierks A."/>
            <person name="Storesund J.E."/>
            <person name="Kallscheuer N."/>
            <person name="Luecker S."/>
            <person name="Lage O.M."/>
            <person name="Pohl T."/>
            <person name="Merkel B.J."/>
            <person name="Hornburger P."/>
            <person name="Mueller R.-W."/>
            <person name="Bruemmer F."/>
            <person name="Labrenz M."/>
            <person name="Spormann A.M."/>
            <person name="Op Den Camp H."/>
            <person name="Overmann J."/>
            <person name="Amann R."/>
            <person name="Jetten M.S.M."/>
            <person name="Mascher T."/>
            <person name="Medema M.H."/>
            <person name="Devos D.P."/>
            <person name="Kaster A.-K."/>
            <person name="Ovreas L."/>
            <person name="Rohde M."/>
            <person name="Galperin M.Y."/>
            <person name="Jogler C."/>
        </authorList>
    </citation>
    <scope>NUCLEOTIDE SEQUENCE [LARGE SCALE GENOMIC DNA]</scope>
    <source>
        <strain evidence="2 3">Pla100</strain>
    </source>
</reference>
<sequence>MKSNDCPVRIPQGFQALFVLICLTCLGCSGFITEYGESDGVQGNQSLNGFGAFRNAIGQSETAPEVTINTRDLSRLSSRAERFDTLVWIPKAWPPANEAAVTTWLNRWLRKGQKSIVFVVPDGGSTEAYFREAASVAPPQQRLEYRRRLANLINERLLEDGQRRDVRLGDWFVAEALPYRQILSDRRIADYDLSEVPDRESSASGQDLNDDSIDIGEIEMVDIDDEQLLAEIDELLDMADDEAELPAEIVDPIQFESLGQETTPRSGNRKLLTTLARITDSRWADSQILVVASGGLITNYAMTAAPANELANEISDSISRTAKANDNEGKKIEIAFLSSDEGPVPVSNLQPGAPVATGMELLTTWPLSLVTMHGVFLGVVMCLMLLPVFGRARQVTYNRTTHFGNHLSAMAALMRRSDRNVNGTLFARTKISQYLKVVRGETSGPWVMPESKDKN</sequence>
<keyword evidence="3" id="KW-1185">Reference proteome</keyword>
<keyword evidence="1" id="KW-0812">Transmembrane</keyword>
<accession>A0A5C6APN4</accession>
<evidence type="ECO:0000313" key="3">
    <source>
        <dbReference type="Proteomes" id="UP000316213"/>
    </source>
</evidence>
<keyword evidence="1" id="KW-1133">Transmembrane helix</keyword>
<evidence type="ECO:0000256" key="1">
    <source>
        <dbReference type="SAM" id="Phobius"/>
    </source>
</evidence>
<dbReference type="AlphaFoldDB" id="A0A5C6APN4"/>
<dbReference type="RefSeq" id="WP_146577175.1">
    <property type="nucleotide sequence ID" value="NZ_SJPM01000002.1"/>
</dbReference>
<dbReference type="Proteomes" id="UP000316213">
    <property type="component" value="Unassembled WGS sequence"/>
</dbReference>
<feature type="transmembrane region" description="Helical" evidence="1">
    <location>
        <begin position="365"/>
        <end position="389"/>
    </location>
</feature>
<dbReference type="OrthoDB" id="258729at2"/>
<name>A0A5C6APN4_9BACT</name>
<proteinExistence type="predicted"/>
<gene>
    <name evidence="2" type="ORF">Pla100_17190</name>
</gene>
<dbReference type="EMBL" id="SJPM01000002">
    <property type="protein sequence ID" value="TWU01983.1"/>
    <property type="molecule type" value="Genomic_DNA"/>
</dbReference>
<organism evidence="2 3">
    <name type="scientific">Neorhodopirellula pilleata</name>
    <dbReference type="NCBI Taxonomy" id="2714738"/>
    <lineage>
        <taxon>Bacteria</taxon>
        <taxon>Pseudomonadati</taxon>
        <taxon>Planctomycetota</taxon>
        <taxon>Planctomycetia</taxon>
        <taxon>Pirellulales</taxon>
        <taxon>Pirellulaceae</taxon>
        <taxon>Neorhodopirellula</taxon>
    </lineage>
</organism>
<evidence type="ECO:0008006" key="4">
    <source>
        <dbReference type="Google" id="ProtNLM"/>
    </source>
</evidence>
<protein>
    <recommendedName>
        <fullName evidence="4">DUF4350 domain-containing protein</fullName>
    </recommendedName>
</protein>